<evidence type="ECO:0000256" key="1">
    <source>
        <dbReference type="SAM" id="MobiDB-lite"/>
    </source>
</evidence>
<name>A0AB33KJK4_9ACTN</name>
<accession>A0AB33KJK4</accession>
<gene>
    <name evidence="2" type="ORF">SCMC78_25390</name>
</gene>
<protein>
    <submittedName>
        <fullName evidence="2">Uncharacterized protein</fullName>
    </submittedName>
</protein>
<dbReference type="KEGG" id="stcm:SCMC78_25390"/>
<proteinExistence type="predicted"/>
<sequence length="111" mass="11548">MVPVPTPEEGRTPRRNGATGQEDPVCGEMGGLAPSGLQRHGQERPEQALTVACGTEVTIPARCDRRATMADCHGTQSGTEQAGRAVAGTAIGARKDAHSVPNAPVRPLVRN</sequence>
<dbReference type="AlphaFoldDB" id="A0AB33KJK4"/>
<organism evidence="2">
    <name type="scientific">Streptomyces sp. CMC78</name>
    <dbReference type="NCBI Taxonomy" id="3231512"/>
    <lineage>
        <taxon>Bacteria</taxon>
        <taxon>Bacillati</taxon>
        <taxon>Actinomycetota</taxon>
        <taxon>Actinomycetes</taxon>
        <taxon>Kitasatosporales</taxon>
        <taxon>Streptomycetaceae</taxon>
        <taxon>Streptomyces</taxon>
    </lineage>
</organism>
<feature type="region of interest" description="Disordered" evidence="1">
    <location>
        <begin position="1"/>
        <end position="44"/>
    </location>
</feature>
<reference evidence="2" key="1">
    <citation type="submission" date="2024-07" db="EMBL/GenBank/DDBJ databases">
        <title>Complete genome sequences of cellulolytic bacteria, Kitasatospora sp. CMC57 and Streptomyces sp. CMC78, isolated from Japanese agricultural soil.</title>
        <authorList>
            <person name="Hashimoto T."/>
            <person name="Ito M."/>
            <person name="Iwamoto M."/>
            <person name="Fukahori D."/>
            <person name="Shoda T."/>
            <person name="Sakoda M."/>
            <person name="Morohoshi T."/>
            <person name="Mitsuboshi M."/>
            <person name="Nishizawa T."/>
        </authorList>
    </citation>
    <scope>NUCLEOTIDE SEQUENCE</scope>
    <source>
        <strain evidence="2">CMC78</strain>
    </source>
</reference>
<feature type="region of interest" description="Disordered" evidence="1">
    <location>
        <begin position="90"/>
        <end position="111"/>
    </location>
</feature>
<dbReference type="EMBL" id="AP035884">
    <property type="protein sequence ID" value="BFP52732.1"/>
    <property type="molecule type" value="Genomic_DNA"/>
</dbReference>
<evidence type="ECO:0000313" key="2">
    <source>
        <dbReference type="EMBL" id="BFP52732.1"/>
    </source>
</evidence>